<gene>
    <name evidence="1" type="ORF">RDI58_010609</name>
</gene>
<evidence type="ECO:0000313" key="2">
    <source>
        <dbReference type="Proteomes" id="UP001371456"/>
    </source>
</evidence>
<evidence type="ECO:0000313" key="1">
    <source>
        <dbReference type="EMBL" id="KAK6791528.1"/>
    </source>
</evidence>
<name>A0AAN8TV44_SOLBU</name>
<comment type="caution">
    <text evidence="1">The sequence shown here is derived from an EMBL/GenBank/DDBJ whole genome shotgun (WGS) entry which is preliminary data.</text>
</comment>
<dbReference type="Proteomes" id="UP001371456">
    <property type="component" value="Unassembled WGS sequence"/>
</dbReference>
<proteinExistence type="predicted"/>
<dbReference type="AlphaFoldDB" id="A0AAN8TV44"/>
<reference evidence="1 2" key="1">
    <citation type="submission" date="2024-02" db="EMBL/GenBank/DDBJ databases">
        <title>de novo genome assembly of Solanum bulbocastanum strain 11H21.</title>
        <authorList>
            <person name="Hosaka A.J."/>
        </authorList>
    </citation>
    <scope>NUCLEOTIDE SEQUENCE [LARGE SCALE GENOMIC DNA]</scope>
    <source>
        <tissue evidence="1">Young leaves</tissue>
    </source>
</reference>
<dbReference type="EMBL" id="JBANQN010000004">
    <property type="protein sequence ID" value="KAK6791528.1"/>
    <property type="molecule type" value="Genomic_DNA"/>
</dbReference>
<sequence>MWAIKKLNLDWGTVSNQRMSDLNELDEFCLRAYESCASFRASSSPSGPGHSESRNYSHMEWWNFRTVRKQCSR</sequence>
<protein>
    <submittedName>
        <fullName evidence="1">Uncharacterized protein</fullName>
    </submittedName>
</protein>
<organism evidence="1 2">
    <name type="scientific">Solanum bulbocastanum</name>
    <name type="common">Wild potato</name>
    <dbReference type="NCBI Taxonomy" id="147425"/>
    <lineage>
        <taxon>Eukaryota</taxon>
        <taxon>Viridiplantae</taxon>
        <taxon>Streptophyta</taxon>
        <taxon>Embryophyta</taxon>
        <taxon>Tracheophyta</taxon>
        <taxon>Spermatophyta</taxon>
        <taxon>Magnoliopsida</taxon>
        <taxon>eudicotyledons</taxon>
        <taxon>Gunneridae</taxon>
        <taxon>Pentapetalae</taxon>
        <taxon>asterids</taxon>
        <taxon>lamiids</taxon>
        <taxon>Solanales</taxon>
        <taxon>Solanaceae</taxon>
        <taxon>Solanoideae</taxon>
        <taxon>Solaneae</taxon>
        <taxon>Solanum</taxon>
    </lineage>
</organism>
<keyword evidence="2" id="KW-1185">Reference proteome</keyword>
<accession>A0AAN8TV44</accession>